<organism evidence="3 4">
    <name type="scientific">Shuttleworthella satelles DSM 14600</name>
    <dbReference type="NCBI Taxonomy" id="626523"/>
    <lineage>
        <taxon>Bacteria</taxon>
        <taxon>Bacillati</taxon>
        <taxon>Bacillota</taxon>
        <taxon>Clostridia</taxon>
        <taxon>Lachnospirales</taxon>
        <taxon>Lachnospiraceae</taxon>
        <taxon>Shuttleworthella</taxon>
    </lineage>
</organism>
<comment type="similarity">
    <text evidence="1">Belongs to the aspartate/glutamate racemases family.</text>
</comment>
<reference evidence="3" key="1">
    <citation type="submission" date="2009-04" db="EMBL/GenBank/DDBJ databases">
        <authorList>
            <person name="Weinstock G."/>
            <person name="Sodergren E."/>
            <person name="Clifton S."/>
            <person name="Fulton L."/>
            <person name="Fulton B."/>
            <person name="Courtney L."/>
            <person name="Fronick C."/>
            <person name="Harrison M."/>
            <person name="Strong C."/>
            <person name="Farmer C."/>
            <person name="Delahaunty K."/>
            <person name="Markovic C."/>
            <person name="Hall O."/>
            <person name="Minx P."/>
            <person name="Tomlinson C."/>
            <person name="Mitreva M."/>
            <person name="Nelson J."/>
            <person name="Hou S."/>
            <person name="Wollam A."/>
            <person name="Pepin K.H."/>
            <person name="Johnson M."/>
            <person name="Bhonagiri V."/>
            <person name="Nash W.E."/>
            <person name="Warren W."/>
            <person name="Chinwalla A."/>
            <person name="Mardis E.R."/>
            <person name="Wilson R.K."/>
        </authorList>
    </citation>
    <scope>NUCLEOTIDE SEQUENCE [LARGE SCALE GENOMIC DNA]</scope>
    <source>
        <strain evidence="3">DSM 14600</strain>
    </source>
</reference>
<dbReference type="eggNOG" id="COG1794">
    <property type="taxonomic scope" value="Bacteria"/>
</dbReference>
<dbReference type="RefSeq" id="WP_006905839.1">
    <property type="nucleotide sequence ID" value="NZ_GG665866.1"/>
</dbReference>
<gene>
    <name evidence="3" type="ORF">GCWU000342_00809</name>
</gene>
<proteinExistence type="inferred from homology"/>
<keyword evidence="4" id="KW-1185">Reference proteome</keyword>
<dbReference type="PANTHER" id="PTHR21198:SF7">
    <property type="entry name" value="ASPARTATE-GLUTAMATE RACEMASE FAMILY"/>
    <property type="match status" value="1"/>
</dbReference>
<evidence type="ECO:0000313" key="4">
    <source>
        <dbReference type="Proteomes" id="UP000003494"/>
    </source>
</evidence>
<dbReference type="GO" id="GO:0047689">
    <property type="term" value="F:aspartate racemase activity"/>
    <property type="evidence" value="ECO:0007669"/>
    <property type="project" value="UniProtKB-EC"/>
</dbReference>
<protein>
    <submittedName>
        <fullName evidence="3">Aspartate racemase</fullName>
        <ecNumber evidence="3">5.1.1.13</ecNumber>
    </submittedName>
</protein>
<dbReference type="InterPro" id="IPR004380">
    <property type="entry name" value="Asp_race"/>
</dbReference>
<dbReference type="InterPro" id="IPR001920">
    <property type="entry name" value="Asp/Glu_race"/>
</dbReference>
<dbReference type="SUPFAM" id="SSF53681">
    <property type="entry name" value="Aspartate/glutamate racemase"/>
    <property type="match status" value="2"/>
</dbReference>
<dbReference type="AlphaFoldDB" id="C4GA04"/>
<dbReference type="EMBL" id="ACIP02000001">
    <property type="protein sequence ID" value="EEP29451.1"/>
    <property type="molecule type" value="Genomic_DNA"/>
</dbReference>
<dbReference type="Pfam" id="PF01177">
    <property type="entry name" value="Asp_Glu_race"/>
    <property type="match status" value="1"/>
</dbReference>
<dbReference type="Proteomes" id="UP000003494">
    <property type="component" value="Unassembled WGS sequence"/>
</dbReference>
<accession>C4GA04</accession>
<dbReference type="NCBIfam" id="TIGR00035">
    <property type="entry name" value="asp_race"/>
    <property type="match status" value="1"/>
</dbReference>
<dbReference type="InterPro" id="IPR015942">
    <property type="entry name" value="Asp/Glu/hydantoin_racemase"/>
</dbReference>
<name>C4GA04_9FIRM</name>
<dbReference type="PROSITE" id="PS00923">
    <property type="entry name" value="ASP_GLU_RACEMASE_1"/>
    <property type="match status" value="1"/>
</dbReference>
<evidence type="ECO:0000256" key="2">
    <source>
        <dbReference type="ARBA" id="ARBA00023235"/>
    </source>
</evidence>
<dbReference type="Gene3D" id="3.40.50.1860">
    <property type="match status" value="2"/>
</dbReference>
<comment type="caution">
    <text evidence="3">The sequence shown here is derived from an EMBL/GenBank/DDBJ whole genome shotgun (WGS) entry which is preliminary data.</text>
</comment>
<dbReference type="HOGENOM" id="CLU_055360_2_1_9"/>
<dbReference type="EC" id="5.1.1.13" evidence="3"/>
<keyword evidence="2 3" id="KW-0413">Isomerase</keyword>
<evidence type="ECO:0000313" key="3">
    <source>
        <dbReference type="EMBL" id="EEP29451.1"/>
    </source>
</evidence>
<sequence>MTDAFTGKLGILGGMGPQATQIFYQWILDRTPAARDQDHIPTLIYSDTQMPDRTEAILSGDEGPVEERLLKDCKILETCGCSAIAIPCNTSHYFADRLQDQLTVPIIHMPRRTVLRLADAGKKKVAILATDGTIVTGVYRKALEAAGIVAYEPDSQTQKKVMSLIYDEIKAGEKGNRHTFAAIDRAVREAGCDGAILGCTELSVYREYHGLSSFYIDAMEVLAEECIKFFGLKPLLV</sequence>
<evidence type="ECO:0000256" key="1">
    <source>
        <dbReference type="ARBA" id="ARBA00007847"/>
    </source>
</evidence>
<dbReference type="InterPro" id="IPR018187">
    <property type="entry name" value="Asp/Glu_racemase_AS_1"/>
</dbReference>
<dbReference type="PANTHER" id="PTHR21198">
    <property type="entry name" value="GLUTAMATE RACEMASE"/>
    <property type="match status" value="1"/>
</dbReference>
<dbReference type="STRING" id="626523.GCWU000342_00809"/>